<evidence type="ECO:0000256" key="2">
    <source>
        <dbReference type="ARBA" id="ARBA00022649"/>
    </source>
</evidence>
<reference evidence="3 4" key="1">
    <citation type="submission" date="2024-06" db="EMBL/GenBank/DDBJ databases">
        <authorList>
            <person name="Steensen K."/>
            <person name="Seneca J."/>
            <person name="Bartlau N."/>
            <person name="Yu A.X."/>
            <person name="Polz M.F."/>
        </authorList>
    </citation>
    <scope>NUCLEOTIDE SEQUENCE [LARGE SCALE GENOMIC DNA]</scope>
    <source>
        <strain evidence="3 4">FF146</strain>
    </source>
</reference>
<name>A0ABV4MBP9_9VIBR</name>
<organism evidence="3 4">
    <name type="scientific">Vibrio cortegadensis</name>
    <dbReference type="NCBI Taxonomy" id="1328770"/>
    <lineage>
        <taxon>Bacteria</taxon>
        <taxon>Pseudomonadati</taxon>
        <taxon>Pseudomonadota</taxon>
        <taxon>Gammaproteobacteria</taxon>
        <taxon>Vibrionales</taxon>
        <taxon>Vibrionaceae</taxon>
        <taxon>Vibrio</taxon>
    </lineage>
</organism>
<comment type="caution">
    <text evidence="3">The sequence shown here is derived from an EMBL/GenBank/DDBJ whole genome shotgun (WGS) entry which is preliminary data.</text>
</comment>
<dbReference type="PANTHER" id="PTHR33755">
    <property type="entry name" value="TOXIN PARE1-RELATED"/>
    <property type="match status" value="1"/>
</dbReference>
<dbReference type="Gene3D" id="3.30.2310.20">
    <property type="entry name" value="RelE-like"/>
    <property type="match status" value="1"/>
</dbReference>
<dbReference type="InterPro" id="IPR051803">
    <property type="entry name" value="TA_system_RelE-like_toxin"/>
</dbReference>
<gene>
    <name evidence="3" type="ORF">ACED38_18975</name>
</gene>
<dbReference type="EMBL" id="JBGOOT010000041">
    <property type="protein sequence ID" value="MEZ8196949.1"/>
    <property type="molecule type" value="Genomic_DNA"/>
</dbReference>
<dbReference type="InterPro" id="IPR007712">
    <property type="entry name" value="RelE/ParE_toxin"/>
</dbReference>
<comment type="similarity">
    <text evidence="1">Belongs to the RelE toxin family.</text>
</comment>
<dbReference type="Pfam" id="PF05016">
    <property type="entry name" value="ParE_toxin"/>
    <property type="match status" value="1"/>
</dbReference>
<dbReference type="PANTHER" id="PTHR33755:SF7">
    <property type="entry name" value="TOXIN MODULE OF TOXIN-ANTITOXIN SYSTEM RELE_STBE FAMILY"/>
    <property type="match status" value="1"/>
</dbReference>
<accession>A0ABV4MBP9</accession>
<evidence type="ECO:0000313" key="3">
    <source>
        <dbReference type="EMBL" id="MEZ8196949.1"/>
    </source>
</evidence>
<evidence type="ECO:0000313" key="4">
    <source>
        <dbReference type="Proteomes" id="UP001569153"/>
    </source>
</evidence>
<dbReference type="RefSeq" id="WP_371712790.1">
    <property type="nucleotide sequence ID" value="NZ_JBGONK010000052.1"/>
</dbReference>
<keyword evidence="4" id="KW-1185">Reference proteome</keyword>
<dbReference type="InterPro" id="IPR035093">
    <property type="entry name" value="RelE/ParE_toxin_dom_sf"/>
</dbReference>
<keyword evidence="2" id="KW-1277">Toxin-antitoxin system</keyword>
<dbReference type="Proteomes" id="UP001569153">
    <property type="component" value="Unassembled WGS sequence"/>
</dbReference>
<evidence type="ECO:0000256" key="1">
    <source>
        <dbReference type="ARBA" id="ARBA00006226"/>
    </source>
</evidence>
<protein>
    <submittedName>
        <fullName evidence="3">Type II toxin-antitoxin system RelE/ParE family toxin</fullName>
    </submittedName>
</protein>
<proteinExistence type="inferred from homology"/>
<dbReference type="SUPFAM" id="SSF143011">
    <property type="entry name" value="RelE-like"/>
    <property type="match status" value="1"/>
</dbReference>
<sequence>MPQIIYSQAAIQDLERLREFLKPKNPSAAQRAAKTIIQGIKALGELPYIGRPIDALPQDFRDWLIDFGHSGYIVRYRIDADTIVILAIRHQKEAGS</sequence>